<evidence type="ECO:0000256" key="6">
    <source>
        <dbReference type="ARBA" id="ARBA00022705"/>
    </source>
</evidence>
<keyword evidence="9" id="KW-0238">DNA-binding</keyword>
<dbReference type="InterPro" id="IPR010908">
    <property type="entry name" value="Longin_dom"/>
</dbReference>
<comment type="subcellular location">
    <subcellularLocation>
        <location evidence="1">Endomembrane system</location>
    </subcellularLocation>
    <subcellularLocation>
        <location evidence="2">Nucleus</location>
        <location evidence="2">Nucleolus</location>
    </subcellularLocation>
</comment>
<keyword evidence="7" id="KW-0547">Nucleotide-binding</keyword>
<feature type="compositionally biased region" description="Polar residues" evidence="16">
    <location>
        <begin position="553"/>
        <end position="569"/>
    </location>
</feature>
<feature type="region of interest" description="Disordered" evidence="16">
    <location>
        <begin position="526"/>
        <end position="580"/>
    </location>
</feature>
<dbReference type="Gene3D" id="3.40.50.300">
    <property type="entry name" value="P-loop containing nucleotide triphosphate hydrolases"/>
    <property type="match status" value="2"/>
</dbReference>
<dbReference type="SUPFAM" id="SSF64356">
    <property type="entry name" value="SNARE-like"/>
    <property type="match status" value="1"/>
</dbReference>
<organism evidence="20 21">
    <name type="scientific">Brassica rapa subsp. trilocularis</name>
    <dbReference type="NCBI Taxonomy" id="1813537"/>
    <lineage>
        <taxon>Eukaryota</taxon>
        <taxon>Viridiplantae</taxon>
        <taxon>Streptophyta</taxon>
        <taxon>Embryophyta</taxon>
        <taxon>Tracheophyta</taxon>
        <taxon>Spermatophyta</taxon>
        <taxon>Magnoliopsida</taxon>
        <taxon>eudicotyledons</taxon>
        <taxon>Gunneridae</taxon>
        <taxon>Pentapetalae</taxon>
        <taxon>rosids</taxon>
        <taxon>malvids</taxon>
        <taxon>Brassicales</taxon>
        <taxon>Brassicaceae</taxon>
        <taxon>Brassiceae</taxon>
        <taxon>Brassica</taxon>
    </lineage>
</organism>
<keyword evidence="21" id="KW-1185">Reference proteome</keyword>
<keyword evidence="6" id="KW-0235">DNA replication</keyword>
<evidence type="ECO:0000256" key="1">
    <source>
        <dbReference type="ARBA" id="ARBA00004308"/>
    </source>
</evidence>
<dbReference type="PRINTS" id="PR00219">
    <property type="entry name" value="SYNAPTOBREVN"/>
</dbReference>
<dbReference type="PROSITE" id="PS00417">
    <property type="entry name" value="SYNAPTOBREVIN"/>
    <property type="match status" value="1"/>
</dbReference>
<dbReference type="CDD" id="cd01897">
    <property type="entry name" value="NOG"/>
    <property type="match status" value="1"/>
</dbReference>
<evidence type="ECO:0000256" key="10">
    <source>
        <dbReference type="ARBA" id="ARBA00023136"/>
    </source>
</evidence>
<dbReference type="Gene3D" id="1.20.5.110">
    <property type="match status" value="1"/>
</dbReference>
<dbReference type="InterPro" id="IPR010674">
    <property type="entry name" value="NOG1_Rossman_fold_dom"/>
</dbReference>
<evidence type="ECO:0000256" key="15">
    <source>
        <dbReference type="SAM" id="Coils"/>
    </source>
</evidence>
<name>A0ABQ7KKV2_BRACM</name>
<feature type="compositionally biased region" description="Basic and acidic residues" evidence="16">
    <location>
        <begin position="178"/>
        <end position="193"/>
    </location>
</feature>
<dbReference type="Pfam" id="PF17835">
    <property type="entry name" value="NOG1_N"/>
    <property type="match status" value="1"/>
</dbReference>
<accession>A0ABQ7KKV2</accession>
<feature type="domain" description="OBG-type G" evidence="19">
    <location>
        <begin position="1350"/>
        <end position="1531"/>
    </location>
</feature>
<dbReference type="Gene3D" id="1.20.120.1190">
    <property type="match status" value="1"/>
</dbReference>
<dbReference type="CDD" id="cd14824">
    <property type="entry name" value="Longin"/>
    <property type="match status" value="1"/>
</dbReference>
<gene>
    <name evidence="20" type="primary">A10p003490.1_BraROA</name>
    <name evidence="20" type="ORF">IGI04_039435</name>
</gene>
<evidence type="ECO:0000256" key="4">
    <source>
        <dbReference type="ARBA" id="ARBA00011480"/>
    </source>
</evidence>
<dbReference type="PANTHER" id="PTHR46765">
    <property type="entry name" value="P-LOOP CONTAINING NUCLEOSIDE TRIPHOSPHATE HYDROLASES SUPERFAMILY PROTEIN"/>
    <property type="match status" value="1"/>
</dbReference>
<comment type="similarity">
    <text evidence="3">Belongs to the synaptobrevin family.</text>
</comment>
<keyword evidence="14 15" id="KW-0175">Coiled coil</keyword>
<dbReference type="Pfam" id="PF13774">
    <property type="entry name" value="Longin"/>
    <property type="match status" value="1"/>
</dbReference>
<reference evidence="20 21" key="1">
    <citation type="submission" date="2021-03" db="EMBL/GenBank/DDBJ databases">
        <authorList>
            <person name="King G.J."/>
            <person name="Bancroft I."/>
            <person name="Baten A."/>
            <person name="Bloomfield J."/>
            <person name="Borpatragohain P."/>
            <person name="He Z."/>
            <person name="Irish N."/>
            <person name="Irwin J."/>
            <person name="Liu K."/>
            <person name="Mauleon R.P."/>
            <person name="Moore J."/>
            <person name="Morris R."/>
            <person name="Ostergaard L."/>
            <person name="Wang B."/>
            <person name="Wells R."/>
        </authorList>
    </citation>
    <scope>NUCLEOTIDE SEQUENCE [LARGE SCALE GENOMIC DNA]</scope>
    <source>
        <strain evidence="20">R-o-18</strain>
        <tissue evidence="20">Leaf</tissue>
    </source>
</reference>
<dbReference type="InterPro" id="IPR041623">
    <property type="entry name" value="NOG1_N"/>
</dbReference>
<dbReference type="Gene3D" id="3.30.450.50">
    <property type="entry name" value="Longin domain"/>
    <property type="match status" value="1"/>
</dbReference>
<dbReference type="CDD" id="cd18140">
    <property type="entry name" value="HLD_clamp_RFC"/>
    <property type="match status" value="1"/>
</dbReference>
<feature type="compositionally biased region" description="Acidic residues" evidence="16">
    <location>
        <begin position="1752"/>
        <end position="1764"/>
    </location>
</feature>
<feature type="domain" description="V-SNARE coiled-coil homology" evidence="18">
    <location>
        <begin position="131"/>
        <end position="191"/>
    </location>
</feature>
<dbReference type="SUPFAM" id="SSF52540">
    <property type="entry name" value="P-loop containing nucleoside triphosphate hydrolases"/>
    <property type="match status" value="2"/>
</dbReference>
<evidence type="ECO:0000256" key="5">
    <source>
        <dbReference type="ARBA" id="ARBA00022517"/>
    </source>
</evidence>
<dbReference type="Pfam" id="PF00004">
    <property type="entry name" value="AAA"/>
    <property type="match status" value="1"/>
</dbReference>
<evidence type="ECO:0000256" key="3">
    <source>
        <dbReference type="ARBA" id="ARBA00008025"/>
    </source>
</evidence>
<dbReference type="InterPro" id="IPR027417">
    <property type="entry name" value="P-loop_NTPase"/>
</dbReference>
<dbReference type="InterPro" id="IPR047854">
    <property type="entry name" value="RFC_lid"/>
</dbReference>
<dbReference type="SUPFAM" id="SSF58038">
    <property type="entry name" value="SNARE fusion complex"/>
    <property type="match status" value="1"/>
</dbReference>
<proteinExistence type="inferred from homology"/>
<keyword evidence="10" id="KW-0472">Membrane</keyword>
<feature type="compositionally biased region" description="Acidic residues" evidence="16">
    <location>
        <begin position="292"/>
        <end position="301"/>
    </location>
</feature>
<feature type="domain" description="Longin" evidence="17">
    <location>
        <begin position="11"/>
        <end position="115"/>
    </location>
</feature>
<evidence type="ECO:0000256" key="8">
    <source>
        <dbReference type="ARBA" id="ARBA00022840"/>
    </source>
</evidence>
<dbReference type="CDD" id="cd00009">
    <property type="entry name" value="AAA"/>
    <property type="match status" value="1"/>
</dbReference>
<evidence type="ECO:0000256" key="7">
    <source>
        <dbReference type="ARBA" id="ARBA00022741"/>
    </source>
</evidence>
<feature type="region of interest" description="Disordered" evidence="16">
    <location>
        <begin position="171"/>
        <end position="203"/>
    </location>
</feature>
<evidence type="ECO:0000259" key="19">
    <source>
        <dbReference type="PROSITE" id="PS51710"/>
    </source>
</evidence>
<feature type="compositionally biased region" description="Polar residues" evidence="16">
    <location>
        <begin position="1099"/>
        <end position="1108"/>
    </location>
</feature>
<evidence type="ECO:0000256" key="12">
    <source>
        <dbReference type="ARBA" id="ARBA00023306"/>
    </source>
</evidence>
<keyword evidence="5" id="KW-0690">Ribosome biogenesis</keyword>
<dbReference type="SMART" id="SM01270">
    <property type="entry name" value="Longin"/>
    <property type="match status" value="1"/>
</dbReference>
<keyword evidence="11" id="KW-0539">Nucleus</keyword>
<dbReference type="PROSITE" id="PS51710">
    <property type="entry name" value="G_OBG"/>
    <property type="match status" value="1"/>
</dbReference>
<evidence type="ECO:0008006" key="22">
    <source>
        <dbReference type="Google" id="ProtNLM"/>
    </source>
</evidence>
<evidence type="ECO:0000259" key="18">
    <source>
        <dbReference type="PROSITE" id="PS50892"/>
    </source>
</evidence>
<evidence type="ECO:0000256" key="16">
    <source>
        <dbReference type="SAM" id="MobiDB-lite"/>
    </source>
</evidence>
<dbReference type="Proteomes" id="UP000823674">
    <property type="component" value="Chromosome A10"/>
</dbReference>
<dbReference type="InterPro" id="IPR001388">
    <property type="entry name" value="Synaptobrevin-like"/>
</dbReference>
<protein>
    <recommendedName>
        <fullName evidence="22">Nucleolar GTP-binding protein 1</fullName>
    </recommendedName>
</protein>
<feature type="region of interest" description="Disordered" evidence="16">
    <location>
        <begin position="272"/>
        <end position="344"/>
    </location>
</feature>
<evidence type="ECO:0000313" key="21">
    <source>
        <dbReference type="Proteomes" id="UP000823674"/>
    </source>
</evidence>
<comment type="similarity">
    <text evidence="13">Belongs to the activator 1 small subunits family. CTF18 subfamily.</text>
</comment>
<evidence type="ECO:0000313" key="20">
    <source>
        <dbReference type="EMBL" id="KAG5374839.1"/>
    </source>
</evidence>
<feature type="coiled-coil region" evidence="15">
    <location>
        <begin position="1640"/>
        <end position="1690"/>
    </location>
</feature>
<feature type="compositionally biased region" description="Low complexity" evidence="16">
    <location>
        <begin position="1778"/>
        <end position="1788"/>
    </location>
</feature>
<feature type="region of interest" description="Disordered" evidence="16">
    <location>
        <begin position="1082"/>
        <end position="1117"/>
    </location>
</feature>
<dbReference type="InterPro" id="IPR012973">
    <property type="entry name" value="NOG_C"/>
</dbReference>
<keyword evidence="8" id="KW-0067">ATP-binding</keyword>
<comment type="caution">
    <text evidence="20">The sequence shown here is derived from an EMBL/GenBank/DDBJ whole genome shotgun (WGS) entry which is preliminary data.</text>
</comment>
<dbReference type="PROSITE" id="PS50859">
    <property type="entry name" value="LONGIN"/>
    <property type="match status" value="1"/>
</dbReference>
<dbReference type="InterPro" id="IPR011012">
    <property type="entry name" value="Longin-like_dom_sf"/>
</dbReference>
<dbReference type="InterPro" id="IPR031167">
    <property type="entry name" value="G_OBG"/>
</dbReference>
<comment type="subunit">
    <text evidence="4">Heterotetramer of subunits RFC2, RFC3, RFC4 and RFC5 that can form a complex with RFC1.</text>
</comment>
<dbReference type="Pfam" id="PF08155">
    <property type="entry name" value="NOGCT"/>
    <property type="match status" value="1"/>
</dbReference>
<dbReference type="SMART" id="SM00382">
    <property type="entry name" value="AAA"/>
    <property type="match status" value="2"/>
</dbReference>
<dbReference type="Gene3D" id="1.10.8.60">
    <property type="match status" value="1"/>
</dbReference>
<evidence type="ECO:0000256" key="14">
    <source>
        <dbReference type="PROSITE-ProRule" id="PRU00290"/>
    </source>
</evidence>
<dbReference type="CDD" id="cd15843">
    <property type="entry name" value="R-SNARE"/>
    <property type="match status" value="1"/>
</dbReference>
<sequence>MAQQQSLIYSFVARGTVILVEFTDFKGNFTSIAAQCLQKLPSSNNKFTYNCDGHTFNYLVEDGFTYCVVAVESAGRQIPMAFLERVKEDFNKRYGGGKAATAQANSLNKEFGSKLKEHMQYCMDHPDEISKLAKVKAQVSEVKGVMMENIEKVLDRGEKIELLVDKTENLRSQNNGDADEKKDVASEHEDKTHSSRHHHCSDSHNRALSLPWLQVLKPQKKYKTLLRSFSLAHHQIPICHFPARFRSDLEMEFDIPLPEELELLEANSYYPEEEEDDDYLNFEEAPYPYPIDGDEEKEEEREANPQQSESPDINGCKRPRSLVSDPIVNLEEDSSPAAEKRSKIDDNNRVEMEDEEWLRVPPIKKVVQVMEEEEEVIIPQETILSRYASEIDGECFPITAPDGGDRVYAKFNRALGDEEVKKLDVKAKSNGLIKDPISLLLEQSEKEAFNKVLQASSEDQNESITAETSVMHERLWVDKYSPSSFTELLSDEQTNREVLLWLKQWDASVFGSEIRSTTDEVLAALKRHSTPSHRQKSDSAFTRKKQFSRWSKDSSSFPKNSDASDSNATDNHDLRNKKSKLIGPPEQKILLLCGPPGLGKTTLAHVAAKHCGYRVVEINASDERSAAAIETRILDVVQMNSVTADSRPKCLVIDEIDGALGDGKGAVDVILKMTSSKKERRTAPLSRPVICICNDLYVPALRPLRQIAKVHVFVQPTVSRVVNRLKYICNMEGMKTRSFGLSALADYTECDIRSCLNTLQFLNKKNETLNVIDIGSQVVGRKDMSKSLFDIWKEIFNKRKMKRERSNDASGSEAKKFDFLHSLVSSRGDYDLIFDGIHENVLQLQYHDPAMDKTVSCLDCLGTSDLLHRYIMRTQQMHLYAYLPSLVIPIHRRVAQIQRPTIQWPKSYHRCRTLLVEKQESLRSWHHKIPPYIGRHLSIKSFVEDSVSPLLHILSPPTLRPVASHLLSEKQKDQLASLVMLMHSYSLTYKNVKLDPAMSNLREGSASDASVLALDPHLFDFISFKGRQYKHHVLTLAMKQVLAHEVEKQKILQASGGRSGILSKPPEIKKINPDLVRKTIAASKESHKNPVISKPPSVSVENATTSKPKPSDVKKASRTALSFFDRFRKSRKDYEDPEDVQKRATAKRDSRPLLFKFNEGFTNAVKRPVRMREFLLPIKQKMVQYNFKKITVVPNGKDFIDIILSRTQRQTPTVVHKGYKINRLRQFYMRKVKYTQTNFHEKLSTIIEEFPRLDQIHPFYGDLLHVLYNKDHYKLALGQVNTARNLISSIAKDYVKLLKYGDSLYRCKCLKVAALGRMCTVLKRITPSLAYLEQIRQHMARLPSIDPNTRTVLICGYPNVGKSSFMNKVTRADVDVQPYAFTTKSLFVGHTDYKYLRYQVIDTPGILDRPFEDRNIIEMCSITALAHLRAAVLFFLDISGSCGYTIAQQAALFHSIKSLFMNKPLVIVCNKTDLMPMENVSEEDRRLIEEMKAEAMKTAMGATEEAVLLKMSTLTEEGVMAVKNAACERLLDQRVEAKMKSKKINDHLNRFHVAMPKPRDNVERPACIPQVVLEAKAKEAAEKEKRKTEKDLEEENGGAGVYSASLRKHYILHHEEWKEDIMPEILDGHNVADFIDPDILLRLEELEREEEIRQANTEEEDFEMDGEELTEEQKQQLAAIRNKKAVLIREHRLKKTVAQNRSTVPRKFDKDKKYTTKRMGRELSSLGLDPSSAVDRARSKSRGRKRDRSEDAGNDDAMEVDDEQQQANKKLRVRSRSRSMSIARSQSRPPAHEVVPGEGFKDSTQKKAAIKISNSSHKKRDKNARRGEADRVIPTLRPKHLFSGKRGKGKTDRR</sequence>
<evidence type="ECO:0000259" key="17">
    <source>
        <dbReference type="PROSITE" id="PS50859"/>
    </source>
</evidence>
<feature type="region of interest" description="Disordered" evidence="16">
    <location>
        <begin position="1697"/>
        <end position="1854"/>
    </location>
</feature>
<dbReference type="Pfam" id="PF06858">
    <property type="entry name" value="NOG1"/>
    <property type="match status" value="1"/>
</dbReference>
<feature type="compositionally biased region" description="Acidic residues" evidence="16">
    <location>
        <begin position="272"/>
        <end position="281"/>
    </location>
</feature>
<evidence type="ECO:0000256" key="13">
    <source>
        <dbReference type="ARBA" id="ARBA00043975"/>
    </source>
</evidence>
<feature type="compositionally biased region" description="Basic residues" evidence="16">
    <location>
        <begin position="1837"/>
        <end position="1854"/>
    </location>
</feature>
<dbReference type="PROSITE" id="PS50892">
    <property type="entry name" value="V_SNARE"/>
    <property type="match status" value="1"/>
</dbReference>
<evidence type="ECO:0000256" key="2">
    <source>
        <dbReference type="ARBA" id="ARBA00004604"/>
    </source>
</evidence>
<evidence type="ECO:0000256" key="9">
    <source>
        <dbReference type="ARBA" id="ARBA00023125"/>
    </source>
</evidence>
<evidence type="ECO:0000256" key="11">
    <source>
        <dbReference type="ARBA" id="ARBA00023242"/>
    </source>
</evidence>
<dbReference type="InterPro" id="IPR003959">
    <property type="entry name" value="ATPase_AAA_core"/>
</dbReference>
<dbReference type="Pfam" id="PF00957">
    <property type="entry name" value="Synaptobrevin"/>
    <property type="match status" value="1"/>
</dbReference>
<dbReference type="InterPro" id="IPR003593">
    <property type="entry name" value="AAA+_ATPase"/>
</dbReference>
<dbReference type="InterPro" id="IPR053016">
    <property type="entry name" value="CTF18-RFC_complex"/>
</dbReference>
<keyword evidence="12" id="KW-0131">Cell cycle</keyword>
<dbReference type="InterPro" id="IPR042855">
    <property type="entry name" value="V_SNARE_CC"/>
</dbReference>
<dbReference type="PANTHER" id="PTHR46765:SF1">
    <property type="entry name" value="P-LOOP CONTAINING NUCLEOSIDE TRIPHOSPHATE HYDROLASES SUPERFAMILY PROTEIN"/>
    <property type="match status" value="1"/>
</dbReference>
<dbReference type="EMBL" id="JADBGQ010000010">
    <property type="protein sequence ID" value="KAG5374839.1"/>
    <property type="molecule type" value="Genomic_DNA"/>
</dbReference>